<reference evidence="1" key="1">
    <citation type="submission" date="2018-05" db="EMBL/GenBank/DDBJ databases">
        <authorList>
            <person name="Lanie J.A."/>
            <person name="Ng W.-L."/>
            <person name="Kazmierczak K.M."/>
            <person name="Andrzejewski T.M."/>
            <person name="Davidsen T.M."/>
            <person name="Wayne K.J."/>
            <person name="Tettelin H."/>
            <person name="Glass J.I."/>
            <person name="Rusch D."/>
            <person name="Podicherti R."/>
            <person name="Tsui H.-C.T."/>
            <person name="Winkler M.E."/>
        </authorList>
    </citation>
    <scope>NUCLEOTIDE SEQUENCE</scope>
</reference>
<proteinExistence type="predicted"/>
<feature type="non-terminal residue" evidence="1">
    <location>
        <position position="1"/>
    </location>
</feature>
<organism evidence="1">
    <name type="scientific">marine metagenome</name>
    <dbReference type="NCBI Taxonomy" id="408172"/>
    <lineage>
        <taxon>unclassified sequences</taxon>
        <taxon>metagenomes</taxon>
        <taxon>ecological metagenomes</taxon>
    </lineage>
</organism>
<gene>
    <name evidence="1" type="ORF">METZ01_LOCUS77582</name>
</gene>
<name>A0A381UAW4_9ZZZZ</name>
<feature type="non-terminal residue" evidence="1">
    <location>
        <position position="76"/>
    </location>
</feature>
<accession>A0A381UAW4</accession>
<sequence>MVDSPESLTYLGVVDRFNWLTNHQSKISITGLSDMEEDLIDAKKLKTRLLSYKDESLSEQQKITKEIAVFDISNFI</sequence>
<evidence type="ECO:0000313" key="1">
    <source>
        <dbReference type="EMBL" id="SVA24728.1"/>
    </source>
</evidence>
<protein>
    <submittedName>
        <fullName evidence="1">Uncharacterized protein</fullName>
    </submittedName>
</protein>
<dbReference type="AlphaFoldDB" id="A0A381UAW4"/>
<dbReference type="EMBL" id="UINC01005977">
    <property type="protein sequence ID" value="SVA24728.1"/>
    <property type="molecule type" value="Genomic_DNA"/>
</dbReference>